<evidence type="ECO:0000256" key="1">
    <source>
        <dbReference type="SAM" id="MobiDB-lite"/>
    </source>
</evidence>
<reference evidence="3 4" key="1">
    <citation type="submission" date="2017-02" db="EMBL/GenBank/DDBJ databases">
        <authorList>
            <person name="Peterson S.W."/>
        </authorList>
    </citation>
    <scope>NUCLEOTIDE SEQUENCE [LARGE SCALE GENOMIC DNA]</scope>
    <source>
        <strain evidence="3 4">B Ar 00.02</strain>
    </source>
</reference>
<organism evidence="3 4">
    <name type="scientific">Arthrobacter rhombi</name>
    <dbReference type="NCBI Taxonomy" id="71253"/>
    <lineage>
        <taxon>Bacteria</taxon>
        <taxon>Bacillati</taxon>
        <taxon>Actinomycetota</taxon>
        <taxon>Actinomycetes</taxon>
        <taxon>Micrococcales</taxon>
        <taxon>Micrococcaceae</taxon>
        <taxon>Arthrobacter</taxon>
    </lineage>
</organism>
<dbReference type="Pfam" id="PF12867">
    <property type="entry name" value="DinB_2"/>
    <property type="match status" value="1"/>
</dbReference>
<dbReference type="SUPFAM" id="SSF109854">
    <property type="entry name" value="DinB/YfiT-like putative metalloenzymes"/>
    <property type="match status" value="1"/>
</dbReference>
<evidence type="ECO:0000313" key="3">
    <source>
        <dbReference type="EMBL" id="SJM70860.1"/>
    </source>
</evidence>
<feature type="compositionally biased region" description="Basic and acidic residues" evidence="1">
    <location>
        <begin position="9"/>
        <end position="20"/>
    </location>
</feature>
<evidence type="ECO:0000313" key="4">
    <source>
        <dbReference type="Proteomes" id="UP000195913"/>
    </source>
</evidence>
<dbReference type="Proteomes" id="UP000195913">
    <property type="component" value="Unassembled WGS sequence"/>
</dbReference>
<evidence type="ECO:0000259" key="2">
    <source>
        <dbReference type="Pfam" id="PF12867"/>
    </source>
</evidence>
<feature type="domain" description="DinB-like" evidence="2">
    <location>
        <begin position="58"/>
        <end position="180"/>
    </location>
</feature>
<dbReference type="RefSeq" id="WP_087000209.1">
    <property type="nucleotide sequence ID" value="NZ_FUHW01000042.1"/>
</dbReference>
<name>A0A1R4GRI8_9MICC</name>
<proteinExistence type="predicted"/>
<dbReference type="InterPro" id="IPR024775">
    <property type="entry name" value="DinB-like"/>
</dbReference>
<accession>A0A1R4GRI8</accession>
<dbReference type="AlphaFoldDB" id="A0A1R4GRI8"/>
<protein>
    <recommendedName>
        <fullName evidence="2">DinB-like domain-containing protein</fullName>
    </recommendedName>
</protein>
<feature type="region of interest" description="Disordered" evidence="1">
    <location>
        <begin position="1"/>
        <end position="20"/>
    </location>
</feature>
<gene>
    <name evidence="3" type="ORF">FM101_12790</name>
</gene>
<dbReference type="EMBL" id="FUHW01000042">
    <property type="protein sequence ID" value="SJM70860.1"/>
    <property type="molecule type" value="Genomic_DNA"/>
</dbReference>
<dbReference type="Gene3D" id="1.20.120.450">
    <property type="entry name" value="dinb family like domain"/>
    <property type="match status" value="1"/>
</dbReference>
<dbReference type="InterPro" id="IPR034660">
    <property type="entry name" value="DinB/YfiT-like"/>
</dbReference>
<keyword evidence="4" id="KW-1185">Reference proteome</keyword>
<sequence length="184" mass="20457">MTSQSSPTPDHHSQPAPDTKDWTWTIERACPECGTDVSALSPQDIAIALRTCLPRWATVLHREDVAVRPEPAVWSPLEYAAHVRDVFKVMHYRLDLMHAQDGPTFPDWDQDATSLEDGYAHQSPQVISTQLAAAGRGLADAFDSVLKRDLNRTGLRGNGAAFTVETLARYTWHDIAHHLHDVNG</sequence>